<evidence type="ECO:0000313" key="1">
    <source>
        <dbReference type="EMBL" id="MFD1383494.1"/>
    </source>
</evidence>
<protein>
    <recommendedName>
        <fullName evidence="3">Cupin domain-containing protein</fullName>
    </recommendedName>
</protein>
<evidence type="ECO:0008006" key="3">
    <source>
        <dbReference type="Google" id="ProtNLM"/>
    </source>
</evidence>
<proteinExistence type="predicted"/>
<dbReference type="InterPro" id="IPR014710">
    <property type="entry name" value="RmlC-like_jellyroll"/>
</dbReference>
<dbReference type="SUPFAM" id="SSF51182">
    <property type="entry name" value="RmlC-like cupins"/>
    <property type="match status" value="1"/>
</dbReference>
<organism evidence="1 2">
    <name type="scientific">Rhodanobacter aciditrophus</name>
    <dbReference type="NCBI Taxonomy" id="1623218"/>
    <lineage>
        <taxon>Bacteria</taxon>
        <taxon>Pseudomonadati</taxon>
        <taxon>Pseudomonadota</taxon>
        <taxon>Gammaproteobacteria</taxon>
        <taxon>Lysobacterales</taxon>
        <taxon>Rhodanobacteraceae</taxon>
        <taxon>Rhodanobacter</taxon>
    </lineage>
</organism>
<dbReference type="EMBL" id="JBHTMN010000010">
    <property type="protein sequence ID" value="MFD1383494.1"/>
    <property type="molecule type" value="Genomic_DNA"/>
</dbReference>
<evidence type="ECO:0000313" key="2">
    <source>
        <dbReference type="Proteomes" id="UP001597059"/>
    </source>
</evidence>
<reference evidence="2" key="1">
    <citation type="journal article" date="2019" name="Int. J. Syst. Evol. Microbiol.">
        <title>The Global Catalogue of Microorganisms (GCM) 10K type strain sequencing project: providing services to taxonomists for standard genome sequencing and annotation.</title>
        <authorList>
            <consortium name="The Broad Institute Genomics Platform"/>
            <consortium name="The Broad Institute Genome Sequencing Center for Infectious Disease"/>
            <person name="Wu L."/>
            <person name="Ma J."/>
        </authorList>
    </citation>
    <scope>NUCLEOTIDE SEQUENCE [LARGE SCALE GENOMIC DNA]</scope>
    <source>
        <strain evidence="2">JCM 30774</strain>
    </source>
</reference>
<comment type="caution">
    <text evidence="1">The sequence shown here is derived from an EMBL/GenBank/DDBJ whole genome shotgun (WGS) entry which is preliminary data.</text>
</comment>
<accession>A0ABW4B1X2</accession>
<dbReference type="Proteomes" id="UP001597059">
    <property type="component" value="Unassembled WGS sequence"/>
</dbReference>
<sequence>MNEFNLNDFVRGWFVGGFDPSIIKTTEVEVAVQSFEKGAFEAEHCHKVATEITVIVEGAAKMFGKVYTAGSIIEIKPGEYTSFEALEDTKTVVVKYPGALNDKYLKDCDK</sequence>
<dbReference type="RefSeq" id="WP_377366822.1">
    <property type="nucleotide sequence ID" value="NZ_JBHTMN010000010.1"/>
</dbReference>
<gene>
    <name evidence="1" type="ORF">ACFQ45_08960</name>
</gene>
<keyword evidence="2" id="KW-1185">Reference proteome</keyword>
<dbReference type="InterPro" id="IPR011051">
    <property type="entry name" value="RmlC_Cupin_sf"/>
</dbReference>
<dbReference type="Gene3D" id="2.60.120.10">
    <property type="entry name" value="Jelly Rolls"/>
    <property type="match status" value="1"/>
</dbReference>
<name>A0ABW4B1X2_9GAMM</name>